<protein>
    <submittedName>
        <fullName evidence="1">Uncharacterized protein</fullName>
    </submittedName>
</protein>
<gene>
    <name evidence="1" type="ORF">CFP75_43580</name>
</gene>
<comment type="caution">
    <text evidence="1">The sequence shown here is derived from an EMBL/GenBank/DDBJ whole genome shotgun (WGS) entry which is preliminary data.</text>
</comment>
<accession>A0A229R2T9</accession>
<sequence>MSADRHSPAVQLARRMLINRETGNPSRQQPVTLLLGPVGSGKTTALEAIRRDLGWGVVHAGFEFGQGGRAGTIDVLTKLAYELSRKWRNRPKPQFVRFTIALIVVQAELTGRNRAGDILQLKTLISSLQGIIWTPGLEKALNALTETAKATGLIEPEYADLFRQTFPHLVRNIRPTLRKPLRALADFPNAEGRPPFDALLELNRLAHGSARDAKAVTEWLMAAFLGDVRENHPRLARPEEKSPCSCDLSQQRRHWHNWVVVLDDVDNAGGAEFLADLVAARERYAVQHPNDRDAHDALLVIATSGRWHDDWGTAWLAPWKPASGAPRAVRPMADCEEASYDDWANPAGGALDSPYYPVRISPQPSGRIARILDSGVRTPKVTLAHRATGGLPSAVEQLADRLRASNVREGDRGLLTTDPRGEQDPCYRRLSELGLTDHLDDVHLDDFVTAAPFATAPWLIPDAAQSRIDQPHVGRILTELRTSLWVTAKNTAGTTEDQAALHPWIAANLVSALARRGDGDGPTYTDQFKALRDDPDTAQDPVRLAYCNLALGDIGEVVTFFEREFNRIPHAEWIAKLELVLNAPDDLPPERDHAELYDELVNLDNARCPADRSEIRNNVARLIAAGWLTANPFAVRGQHQHQVIANAFAALATTSHQPDVGALVSAKEAARRGEFP</sequence>
<evidence type="ECO:0000313" key="2">
    <source>
        <dbReference type="Proteomes" id="UP000215563"/>
    </source>
</evidence>
<name>A0A229R2T9_AMYAL</name>
<dbReference type="AlphaFoldDB" id="A0A229R2T9"/>
<dbReference type="SUPFAM" id="SSF52540">
    <property type="entry name" value="P-loop containing nucleoside triphosphate hydrolases"/>
    <property type="match status" value="1"/>
</dbReference>
<dbReference type="Proteomes" id="UP000215563">
    <property type="component" value="Unassembled WGS sequence"/>
</dbReference>
<dbReference type="EMBL" id="NMQU01000233">
    <property type="protein sequence ID" value="OXM41010.1"/>
    <property type="molecule type" value="Genomic_DNA"/>
</dbReference>
<dbReference type="InterPro" id="IPR027417">
    <property type="entry name" value="P-loop_NTPase"/>
</dbReference>
<organism evidence="1 2">
    <name type="scientific">Amycolatopsis alba DSM 44262</name>
    <dbReference type="NCBI Taxonomy" id="1125972"/>
    <lineage>
        <taxon>Bacteria</taxon>
        <taxon>Bacillati</taxon>
        <taxon>Actinomycetota</taxon>
        <taxon>Actinomycetes</taxon>
        <taxon>Pseudonocardiales</taxon>
        <taxon>Pseudonocardiaceae</taxon>
        <taxon>Amycolatopsis</taxon>
    </lineage>
</organism>
<dbReference type="OrthoDB" id="3512096at2"/>
<keyword evidence="2" id="KW-1185">Reference proteome</keyword>
<evidence type="ECO:0000313" key="1">
    <source>
        <dbReference type="EMBL" id="OXM41010.1"/>
    </source>
</evidence>
<proteinExistence type="predicted"/>
<reference evidence="1 2" key="1">
    <citation type="submission" date="2017-07" db="EMBL/GenBank/DDBJ databases">
        <title>Amycolatopsis alba DSM 44262 Genome sequencing and assembly.</title>
        <authorList>
            <person name="Kaur N."/>
            <person name="Mayilraj S."/>
        </authorList>
    </citation>
    <scope>NUCLEOTIDE SEQUENCE [LARGE SCALE GENOMIC DNA]</scope>
    <source>
        <strain evidence="1 2">DSM 44262</strain>
    </source>
</reference>